<dbReference type="Proteomes" id="UP000285456">
    <property type="component" value="Unassembled WGS sequence"/>
</dbReference>
<dbReference type="AlphaFoldDB" id="A0A417YHX7"/>
<feature type="chain" id="PRO_5039037713" evidence="1">
    <location>
        <begin position="19"/>
        <end position="157"/>
    </location>
</feature>
<protein>
    <submittedName>
        <fullName evidence="2">Uncharacterized protein</fullName>
    </submittedName>
</protein>
<comment type="caution">
    <text evidence="2">The sequence shown here is derived from an EMBL/GenBank/DDBJ whole genome shotgun (WGS) entry which is preliminary data.</text>
</comment>
<proteinExistence type="predicted"/>
<dbReference type="PROSITE" id="PS51257">
    <property type="entry name" value="PROKAR_LIPOPROTEIN"/>
    <property type="match status" value="1"/>
</dbReference>
<evidence type="ECO:0000313" key="3">
    <source>
        <dbReference type="Proteomes" id="UP000285456"/>
    </source>
</evidence>
<gene>
    <name evidence="2" type="ORF">D1B32_09255</name>
</gene>
<dbReference type="RefSeq" id="WP_118889161.1">
    <property type="nucleotide sequence ID" value="NZ_PHUT01000005.1"/>
</dbReference>
<organism evidence="2 3">
    <name type="scientific">Oceanobacillus profundus</name>
    <dbReference type="NCBI Taxonomy" id="372463"/>
    <lineage>
        <taxon>Bacteria</taxon>
        <taxon>Bacillati</taxon>
        <taxon>Bacillota</taxon>
        <taxon>Bacilli</taxon>
        <taxon>Bacillales</taxon>
        <taxon>Bacillaceae</taxon>
        <taxon>Oceanobacillus</taxon>
    </lineage>
</organism>
<keyword evidence="1" id="KW-0732">Signal</keyword>
<keyword evidence="3" id="KW-1185">Reference proteome</keyword>
<name>A0A417YHX7_9BACI</name>
<accession>A0A417YHX7</accession>
<evidence type="ECO:0000256" key="1">
    <source>
        <dbReference type="SAM" id="SignalP"/>
    </source>
</evidence>
<dbReference type="OrthoDB" id="1797983at2"/>
<reference evidence="2 3" key="1">
    <citation type="journal article" date="2007" name="Int. J. Syst. Evol. Microbiol.">
        <title>Oceanobacillus profundus sp. nov., isolated from a deep-sea sediment core.</title>
        <authorList>
            <person name="Kim Y.G."/>
            <person name="Choi D.H."/>
            <person name="Hyun S."/>
            <person name="Cho B.C."/>
        </authorList>
    </citation>
    <scope>NUCLEOTIDE SEQUENCE [LARGE SCALE GENOMIC DNA]</scope>
    <source>
        <strain evidence="2 3">DSM 18246</strain>
    </source>
</reference>
<sequence>MLRIFVILSLLLTGVAGCATSYSKDQAENEEGANHFTSPPQLTLIVDGDSYAVAQGGYSWSYENTDGTTVNVAADSMSPSEMVNGRNSIEVDEDTEITLQFEMDPADYKVKIWDKDNTVKAVYDKIDLSEYRGNVIYEVYANWEQGSSSYAFLLYIR</sequence>
<evidence type="ECO:0000313" key="2">
    <source>
        <dbReference type="EMBL" id="RHW32507.1"/>
    </source>
</evidence>
<feature type="signal peptide" evidence="1">
    <location>
        <begin position="1"/>
        <end position="18"/>
    </location>
</feature>
<dbReference type="EMBL" id="QWEH01000005">
    <property type="protein sequence ID" value="RHW32507.1"/>
    <property type="molecule type" value="Genomic_DNA"/>
</dbReference>